<name>A0A4C1YLW9_EUMVA</name>
<sequence>MQPKDCQTTKIEPFAGTLFGGIPLHYSKTMHYFNVNVKNHVYCMASLVVECWIFKHSKIQCGFAPMAAVQLIVNAKLARHAQCLNWNPFLLSVGRHISEKILVWCVSVTHKLTKIWNGFAPNSDRECGINSDILHRCGATPN</sequence>
<accession>A0A4C1YLW9</accession>
<dbReference type="EMBL" id="BGZK01001244">
    <property type="protein sequence ID" value="GBP75335.1"/>
    <property type="molecule type" value="Genomic_DNA"/>
</dbReference>
<evidence type="ECO:0000313" key="2">
    <source>
        <dbReference type="Proteomes" id="UP000299102"/>
    </source>
</evidence>
<gene>
    <name evidence="1" type="ORF">EVAR_38399_1</name>
</gene>
<protein>
    <submittedName>
        <fullName evidence="1">Uncharacterized protein</fullName>
    </submittedName>
</protein>
<reference evidence="1 2" key="1">
    <citation type="journal article" date="2019" name="Commun. Biol.">
        <title>The bagworm genome reveals a unique fibroin gene that provides high tensile strength.</title>
        <authorList>
            <person name="Kono N."/>
            <person name="Nakamura H."/>
            <person name="Ohtoshi R."/>
            <person name="Tomita M."/>
            <person name="Numata K."/>
            <person name="Arakawa K."/>
        </authorList>
    </citation>
    <scope>NUCLEOTIDE SEQUENCE [LARGE SCALE GENOMIC DNA]</scope>
</reference>
<dbReference type="Proteomes" id="UP000299102">
    <property type="component" value="Unassembled WGS sequence"/>
</dbReference>
<dbReference type="AlphaFoldDB" id="A0A4C1YLW9"/>
<evidence type="ECO:0000313" key="1">
    <source>
        <dbReference type="EMBL" id="GBP75335.1"/>
    </source>
</evidence>
<comment type="caution">
    <text evidence="1">The sequence shown here is derived from an EMBL/GenBank/DDBJ whole genome shotgun (WGS) entry which is preliminary data.</text>
</comment>
<proteinExistence type="predicted"/>
<organism evidence="1 2">
    <name type="scientific">Eumeta variegata</name>
    <name type="common">Bagworm moth</name>
    <name type="synonym">Eumeta japonica</name>
    <dbReference type="NCBI Taxonomy" id="151549"/>
    <lineage>
        <taxon>Eukaryota</taxon>
        <taxon>Metazoa</taxon>
        <taxon>Ecdysozoa</taxon>
        <taxon>Arthropoda</taxon>
        <taxon>Hexapoda</taxon>
        <taxon>Insecta</taxon>
        <taxon>Pterygota</taxon>
        <taxon>Neoptera</taxon>
        <taxon>Endopterygota</taxon>
        <taxon>Lepidoptera</taxon>
        <taxon>Glossata</taxon>
        <taxon>Ditrysia</taxon>
        <taxon>Tineoidea</taxon>
        <taxon>Psychidae</taxon>
        <taxon>Oiketicinae</taxon>
        <taxon>Eumeta</taxon>
    </lineage>
</organism>
<dbReference type="OrthoDB" id="10609486at2759"/>
<keyword evidence="2" id="KW-1185">Reference proteome</keyword>